<reference evidence="8 9" key="1">
    <citation type="submission" date="2018-10" db="EMBL/GenBank/DDBJ databases">
        <title>Genomic Encyclopedia of Type Strains, Phase IV (KMG-IV): sequencing the most valuable type-strain genomes for metagenomic binning, comparative biology and taxonomic classification.</title>
        <authorList>
            <person name="Goeker M."/>
        </authorList>
    </citation>
    <scope>NUCLEOTIDE SEQUENCE [LARGE SCALE GENOMIC DNA]</scope>
    <source>
        <strain evidence="8 9">DSM 3303</strain>
    </source>
</reference>
<feature type="transmembrane region" description="Helical" evidence="6">
    <location>
        <begin position="241"/>
        <end position="259"/>
    </location>
</feature>
<organism evidence="8 9">
    <name type="scientific">Vogesella indigofera</name>
    <name type="common">Pseudomonas indigofera</name>
    <dbReference type="NCBI Taxonomy" id="45465"/>
    <lineage>
        <taxon>Bacteria</taxon>
        <taxon>Pseudomonadati</taxon>
        <taxon>Pseudomonadota</taxon>
        <taxon>Betaproteobacteria</taxon>
        <taxon>Neisseriales</taxon>
        <taxon>Chromobacteriaceae</taxon>
        <taxon>Vogesella</taxon>
    </lineage>
</organism>
<dbReference type="InterPro" id="IPR051258">
    <property type="entry name" value="Diverse_Substrate_Transporter"/>
</dbReference>
<feature type="domain" description="EamA" evidence="7">
    <location>
        <begin position="2"/>
        <end position="134"/>
    </location>
</feature>
<evidence type="ECO:0000256" key="5">
    <source>
        <dbReference type="ARBA" id="ARBA00023136"/>
    </source>
</evidence>
<dbReference type="InterPro" id="IPR000620">
    <property type="entry name" value="EamA_dom"/>
</dbReference>
<keyword evidence="4 6" id="KW-1133">Transmembrane helix</keyword>
<feature type="transmembrane region" description="Helical" evidence="6">
    <location>
        <begin position="65"/>
        <end position="85"/>
    </location>
</feature>
<protein>
    <submittedName>
        <fullName evidence="8">Drug/metabolite transporter (DMT)-like permease</fullName>
    </submittedName>
</protein>
<dbReference type="Proteomes" id="UP000279384">
    <property type="component" value="Unassembled WGS sequence"/>
</dbReference>
<evidence type="ECO:0000256" key="4">
    <source>
        <dbReference type="ARBA" id="ARBA00022989"/>
    </source>
</evidence>
<feature type="transmembrane region" description="Helical" evidence="6">
    <location>
        <begin position="34"/>
        <end position="53"/>
    </location>
</feature>
<dbReference type="Gene3D" id="1.10.3730.20">
    <property type="match status" value="1"/>
</dbReference>
<feature type="transmembrane region" description="Helical" evidence="6">
    <location>
        <begin position="204"/>
        <end position="229"/>
    </location>
</feature>
<dbReference type="AlphaFoldDB" id="A0A495BAC6"/>
<evidence type="ECO:0000256" key="2">
    <source>
        <dbReference type="ARBA" id="ARBA00022475"/>
    </source>
</evidence>
<keyword evidence="3 6" id="KW-0812">Transmembrane</keyword>
<dbReference type="EMBL" id="RBID01000015">
    <property type="protein sequence ID" value="RKQ57921.1"/>
    <property type="molecule type" value="Genomic_DNA"/>
</dbReference>
<dbReference type="InterPro" id="IPR037185">
    <property type="entry name" value="EmrE-like"/>
</dbReference>
<sequence>MAVLFPLLAVLIWAANTVVSKAAAGVFDPAAISFYRWLVAAVVLTPLLARPLWRRRAELRPHLPQLAVLSLLGMVMYQCLAYYAAHSTSATNMGVICALIPLLGLLLNGVVFRQRIAPAAMLGVALSLAGVLYLLGHGDPASLLAGGINRGDALMLIGSASYALYGILYKRWAPPFGQWLNLYSQVLLAVAMLTPLAASADSLAIPAAGIPLVLFAGIASSILAAYFWMRGLQQLGSERTAIFMNLLPLFTALIASLLLGETIHAYHWLGGGLILLGVSLTQGALAPLWRRWRPATQSA</sequence>
<feature type="transmembrane region" description="Helical" evidence="6">
    <location>
        <begin position="91"/>
        <end position="112"/>
    </location>
</feature>
<evidence type="ECO:0000313" key="9">
    <source>
        <dbReference type="Proteomes" id="UP000279384"/>
    </source>
</evidence>
<feature type="transmembrane region" description="Helical" evidence="6">
    <location>
        <begin position="180"/>
        <end position="198"/>
    </location>
</feature>
<keyword evidence="2" id="KW-1003">Cell membrane</keyword>
<comment type="caution">
    <text evidence="8">The sequence shown here is derived from an EMBL/GenBank/DDBJ whole genome shotgun (WGS) entry which is preliminary data.</text>
</comment>
<evidence type="ECO:0000313" key="8">
    <source>
        <dbReference type="EMBL" id="RKQ57921.1"/>
    </source>
</evidence>
<keyword evidence="5 6" id="KW-0472">Membrane</keyword>
<proteinExistence type="predicted"/>
<evidence type="ECO:0000259" key="7">
    <source>
        <dbReference type="Pfam" id="PF00892"/>
    </source>
</evidence>
<evidence type="ECO:0000256" key="6">
    <source>
        <dbReference type="SAM" id="Phobius"/>
    </source>
</evidence>
<dbReference type="PANTHER" id="PTHR42920:SF11">
    <property type="entry name" value="INNER MEMBRANE PROTEIN YTFF"/>
    <property type="match status" value="1"/>
</dbReference>
<dbReference type="Pfam" id="PF00892">
    <property type="entry name" value="EamA"/>
    <property type="match status" value="2"/>
</dbReference>
<comment type="subcellular location">
    <subcellularLocation>
        <location evidence="1">Cell membrane</location>
        <topology evidence="1">Multi-pass membrane protein</topology>
    </subcellularLocation>
</comment>
<feature type="transmembrane region" description="Helical" evidence="6">
    <location>
        <begin position="119"/>
        <end position="136"/>
    </location>
</feature>
<dbReference type="PANTHER" id="PTHR42920">
    <property type="entry name" value="OS03G0707200 PROTEIN-RELATED"/>
    <property type="match status" value="1"/>
</dbReference>
<name>A0A495BAC6_VOGIN</name>
<dbReference type="GO" id="GO:0005886">
    <property type="term" value="C:plasma membrane"/>
    <property type="evidence" value="ECO:0007669"/>
    <property type="project" value="UniProtKB-SubCell"/>
</dbReference>
<feature type="transmembrane region" description="Helical" evidence="6">
    <location>
        <begin position="265"/>
        <end position="289"/>
    </location>
</feature>
<gene>
    <name evidence="8" type="ORF">C8E02_2225</name>
</gene>
<dbReference type="RefSeq" id="WP_120810790.1">
    <property type="nucleotide sequence ID" value="NZ_RBID01000015.1"/>
</dbReference>
<accession>A0A495BAC6</accession>
<evidence type="ECO:0000256" key="3">
    <source>
        <dbReference type="ARBA" id="ARBA00022692"/>
    </source>
</evidence>
<feature type="domain" description="EamA" evidence="7">
    <location>
        <begin position="150"/>
        <end position="280"/>
    </location>
</feature>
<feature type="transmembrane region" description="Helical" evidence="6">
    <location>
        <begin position="148"/>
        <end position="168"/>
    </location>
</feature>
<dbReference type="SUPFAM" id="SSF103481">
    <property type="entry name" value="Multidrug resistance efflux transporter EmrE"/>
    <property type="match status" value="2"/>
</dbReference>
<evidence type="ECO:0000256" key="1">
    <source>
        <dbReference type="ARBA" id="ARBA00004651"/>
    </source>
</evidence>